<dbReference type="EMBL" id="LGRX02033943">
    <property type="protein sequence ID" value="KAK3239356.1"/>
    <property type="molecule type" value="Genomic_DNA"/>
</dbReference>
<accession>A0AAE0BMM2</accession>
<evidence type="ECO:0000313" key="2">
    <source>
        <dbReference type="EMBL" id="KAK3239356.1"/>
    </source>
</evidence>
<proteinExistence type="predicted"/>
<evidence type="ECO:0000313" key="3">
    <source>
        <dbReference type="Proteomes" id="UP001190700"/>
    </source>
</evidence>
<dbReference type="Gene3D" id="2.60.120.650">
    <property type="entry name" value="Cupin"/>
    <property type="match status" value="1"/>
</dbReference>
<sequence length="101" mass="11764">MFYKEDVLSCLLLRVLRVSTNGMVEGPQRWILSAKKPSGLPERYSAAQWLKDVYPTIDHTEEFYDCTIRPGDIIYVPDNMYHLTVNIADTVFMSSFEYFSK</sequence>
<dbReference type="AlphaFoldDB" id="A0AAE0BMM2"/>
<dbReference type="InterPro" id="IPR003347">
    <property type="entry name" value="JmjC_dom"/>
</dbReference>
<evidence type="ECO:0000259" key="1">
    <source>
        <dbReference type="Pfam" id="PF08007"/>
    </source>
</evidence>
<organism evidence="2 3">
    <name type="scientific">Cymbomonas tetramitiformis</name>
    <dbReference type="NCBI Taxonomy" id="36881"/>
    <lineage>
        <taxon>Eukaryota</taxon>
        <taxon>Viridiplantae</taxon>
        <taxon>Chlorophyta</taxon>
        <taxon>Pyramimonadophyceae</taxon>
        <taxon>Pyramimonadales</taxon>
        <taxon>Pyramimonadaceae</taxon>
        <taxon>Cymbomonas</taxon>
    </lineage>
</organism>
<dbReference type="Pfam" id="PF08007">
    <property type="entry name" value="JmjC_2"/>
    <property type="match status" value="1"/>
</dbReference>
<comment type="caution">
    <text evidence="2">The sequence shown here is derived from an EMBL/GenBank/DDBJ whole genome shotgun (WGS) entry which is preliminary data.</text>
</comment>
<reference evidence="2 3" key="1">
    <citation type="journal article" date="2015" name="Genome Biol. Evol.">
        <title>Comparative Genomics of a Bacterivorous Green Alga Reveals Evolutionary Causalities and Consequences of Phago-Mixotrophic Mode of Nutrition.</title>
        <authorList>
            <person name="Burns J.A."/>
            <person name="Paasch A."/>
            <person name="Narechania A."/>
            <person name="Kim E."/>
        </authorList>
    </citation>
    <scope>NUCLEOTIDE SEQUENCE [LARGE SCALE GENOMIC DNA]</scope>
    <source>
        <strain evidence="2 3">PLY_AMNH</strain>
    </source>
</reference>
<protein>
    <recommendedName>
        <fullName evidence="1">JmjC domain-containing protein</fullName>
    </recommendedName>
</protein>
<dbReference type="Proteomes" id="UP001190700">
    <property type="component" value="Unassembled WGS sequence"/>
</dbReference>
<name>A0AAE0BMM2_9CHLO</name>
<feature type="domain" description="JmjC" evidence="1">
    <location>
        <begin position="24"/>
        <end position="93"/>
    </location>
</feature>
<dbReference type="SUPFAM" id="SSF51197">
    <property type="entry name" value="Clavaminate synthase-like"/>
    <property type="match status" value="1"/>
</dbReference>
<gene>
    <name evidence="2" type="ORF">CYMTET_50716</name>
</gene>
<keyword evidence="3" id="KW-1185">Reference proteome</keyword>